<dbReference type="EMBL" id="JBEZAE010000024">
    <property type="protein sequence ID" value="MEU7074203.1"/>
    <property type="molecule type" value="Genomic_DNA"/>
</dbReference>
<feature type="transmembrane region" description="Helical" evidence="1">
    <location>
        <begin position="86"/>
        <end position="105"/>
    </location>
</feature>
<keyword evidence="1" id="KW-1133">Transmembrane helix</keyword>
<proteinExistence type="predicted"/>
<organism evidence="2 3">
    <name type="scientific">Streptomyces narbonensis</name>
    <dbReference type="NCBI Taxonomy" id="67333"/>
    <lineage>
        <taxon>Bacteria</taxon>
        <taxon>Bacillati</taxon>
        <taxon>Actinomycetota</taxon>
        <taxon>Actinomycetes</taxon>
        <taxon>Kitasatosporales</taxon>
        <taxon>Streptomycetaceae</taxon>
        <taxon>Streptomyces</taxon>
    </lineage>
</organism>
<name>A0ABV3CHE8_9ACTN</name>
<sequence>MGRYARNWDSLCERPGIKALICDGADCGQRIDGEKIWKVGGQDWKPPSTKRCSPGSRAGSTAGRQITGDALRTISSVLRPRPSGSVTAVEAVIIVVVVTCAAVMTTVGFPAFGVVELLAAALYLACRVLSALRHPVQA</sequence>
<feature type="transmembrane region" description="Helical" evidence="1">
    <location>
        <begin position="111"/>
        <end position="132"/>
    </location>
</feature>
<protein>
    <submittedName>
        <fullName evidence="2">Uncharacterized protein</fullName>
    </submittedName>
</protein>
<dbReference type="Proteomes" id="UP001551329">
    <property type="component" value="Unassembled WGS sequence"/>
</dbReference>
<keyword evidence="1" id="KW-0812">Transmembrane</keyword>
<evidence type="ECO:0000256" key="1">
    <source>
        <dbReference type="SAM" id="Phobius"/>
    </source>
</evidence>
<reference evidence="2 3" key="1">
    <citation type="submission" date="2024-06" db="EMBL/GenBank/DDBJ databases">
        <title>The Natural Products Discovery Center: Release of the First 8490 Sequenced Strains for Exploring Actinobacteria Biosynthetic Diversity.</title>
        <authorList>
            <person name="Kalkreuter E."/>
            <person name="Kautsar S.A."/>
            <person name="Yang D."/>
            <person name="Bader C.D."/>
            <person name="Teijaro C.N."/>
            <person name="Fluegel L."/>
            <person name="Davis C.M."/>
            <person name="Simpson J.R."/>
            <person name="Lauterbach L."/>
            <person name="Steele A.D."/>
            <person name="Gui C."/>
            <person name="Meng S."/>
            <person name="Li G."/>
            <person name="Viehrig K."/>
            <person name="Ye F."/>
            <person name="Su P."/>
            <person name="Kiefer A.F."/>
            <person name="Nichols A."/>
            <person name="Cepeda A.J."/>
            <person name="Yan W."/>
            <person name="Fan B."/>
            <person name="Jiang Y."/>
            <person name="Adhikari A."/>
            <person name="Zheng C.-J."/>
            <person name="Schuster L."/>
            <person name="Cowan T.M."/>
            <person name="Smanski M.J."/>
            <person name="Chevrette M.G."/>
            <person name="De Carvalho L.P.S."/>
            <person name="Shen B."/>
        </authorList>
    </citation>
    <scope>NUCLEOTIDE SEQUENCE [LARGE SCALE GENOMIC DNA]</scope>
    <source>
        <strain evidence="2 3">NPDC045974</strain>
    </source>
</reference>
<evidence type="ECO:0000313" key="2">
    <source>
        <dbReference type="EMBL" id="MEU7074203.1"/>
    </source>
</evidence>
<accession>A0ABV3CHE8</accession>
<comment type="caution">
    <text evidence="2">The sequence shown here is derived from an EMBL/GenBank/DDBJ whole genome shotgun (WGS) entry which is preliminary data.</text>
</comment>
<evidence type="ECO:0000313" key="3">
    <source>
        <dbReference type="Proteomes" id="UP001551329"/>
    </source>
</evidence>
<gene>
    <name evidence="2" type="ORF">AB0A88_29365</name>
</gene>
<keyword evidence="1" id="KW-0472">Membrane</keyword>
<dbReference type="RefSeq" id="WP_358476495.1">
    <property type="nucleotide sequence ID" value="NZ_JBEZAE010000024.1"/>
</dbReference>
<keyword evidence="3" id="KW-1185">Reference proteome</keyword>